<feature type="modified residue" description="4-aspartylphosphate" evidence="2">
    <location>
        <position position="53"/>
    </location>
</feature>
<dbReference type="AlphaFoldDB" id="A0A158FN34"/>
<accession>A0A158FN34</accession>
<evidence type="ECO:0000256" key="1">
    <source>
        <dbReference type="ARBA" id="ARBA00022553"/>
    </source>
</evidence>
<evidence type="ECO:0000313" key="4">
    <source>
        <dbReference type="EMBL" id="SAL20540.1"/>
    </source>
</evidence>
<dbReference type="PANTHER" id="PTHR44591:SF25">
    <property type="entry name" value="CHEMOTAXIS TWO-COMPONENT RESPONSE REGULATOR"/>
    <property type="match status" value="1"/>
</dbReference>
<organism evidence="4 5">
    <name type="scientific">Caballeronia telluris</name>
    <dbReference type="NCBI Taxonomy" id="326475"/>
    <lineage>
        <taxon>Bacteria</taxon>
        <taxon>Pseudomonadati</taxon>
        <taxon>Pseudomonadota</taxon>
        <taxon>Betaproteobacteria</taxon>
        <taxon>Burkholderiales</taxon>
        <taxon>Burkholderiaceae</taxon>
        <taxon>Caballeronia</taxon>
    </lineage>
</organism>
<feature type="domain" description="Response regulatory" evidence="3">
    <location>
        <begin position="4"/>
        <end position="120"/>
    </location>
</feature>
<dbReference type="SMART" id="SM00448">
    <property type="entry name" value="REC"/>
    <property type="match status" value="1"/>
</dbReference>
<dbReference type="Gene3D" id="3.40.50.2300">
    <property type="match status" value="1"/>
</dbReference>
<dbReference type="InterPro" id="IPR001789">
    <property type="entry name" value="Sig_transdc_resp-reg_receiver"/>
</dbReference>
<dbReference type="Proteomes" id="UP000054717">
    <property type="component" value="Unassembled WGS sequence"/>
</dbReference>
<dbReference type="InterPro" id="IPR050595">
    <property type="entry name" value="Bact_response_regulator"/>
</dbReference>
<evidence type="ECO:0000256" key="2">
    <source>
        <dbReference type="PROSITE-ProRule" id="PRU00169"/>
    </source>
</evidence>
<dbReference type="PANTHER" id="PTHR44591">
    <property type="entry name" value="STRESS RESPONSE REGULATOR PROTEIN 1"/>
    <property type="match status" value="1"/>
</dbReference>
<keyword evidence="1 2" id="KW-0597">Phosphoprotein</keyword>
<keyword evidence="5" id="KW-1185">Reference proteome</keyword>
<comment type="caution">
    <text evidence="4">The sequence shown here is derived from an EMBL/GenBank/DDBJ whole genome shotgun (WGS) entry which is preliminary data.</text>
</comment>
<dbReference type="Pfam" id="PF00072">
    <property type="entry name" value="Response_reg"/>
    <property type="match status" value="1"/>
</dbReference>
<proteinExistence type="predicted"/>
<dbReference type="RefSeq" id="WP_087629202.1">
    <property type="nucleotide sequence ID" value="NZ_FCNZ02000003.1"/>
</dbReference>
<dbReference type="SUPFAM" id="SSF52172">
    <property type="entry name" value="CheY-like"/>
    <property type="match status" value="1"/>
</dbReference>
<reference evidence="4" key="1">
    <citation type="submission" date="2016-01" db="EMBL/GenBank/DDBJ databases">
        <authorList>
            <person name="Peeters Charlotte."/>
        </authorList>
    </citation>
    <scope>NUCLEOTIDE SEQUENCE</scope>
    <source>
        <strain evidence="4">LMG 22936</strain>
    </source>
</reference>
<dbReference type="PROSITE" id="PS50110">
    <property type="entry name" value="RESPONSE_REGULATORY"/>
    <property type="match status" value="1"/>
</dbReference>
<name>A0A158FN34_9BURK</name>
<dbReference type="STRING" id="326475.AWB66_01041"/>
<dbReference type="EMBL" id="FCNZ02000003">
    <property type="protein sequence ID" value="SAL20540.1"/>
    <property type="molecule type" value="Genomic_DNA"/>
</dbReference>
<dbReference type="GO" id="GO:0000160">
    <property type="term" value="P:phosphorelay signal transduction system"/>
    <property type="evidence" value="ECO:0007669"/>
    <property type="project" value="InterPro"/>
</dbReference>
<gene>
    <name evidence="4" type="ORF">AWB66_01041</name>
</gene>
<protein>
    <submittedName>
        <fullName evidence="4">Chemotaxis two-component response regulator CheY1</fullName>
    </submittedName>
</protein>
<sequence length="134" mass="14087">MIKNILAIDDSAAMRQILSATLTLAGYGVTVASDGIEGLETALAERFDLVLTDHHMPGKSGLDLIAELRANHAYKATPILVLTTESGEPFKDAARASGATGWIEKPLDPELLTELVAALSEEAPDGSSQAQVSE</sequence>
<evidence type="ECO:0000259" key="3">
    <source>
        <dbReference type="PROSITE" id="PS50110"/>
    </source>
</evidence>
<dbReference type="InterPro" id="IPR011006">
    <property type="entry name" value="CheY-like_superfamily"/>
</dbReference>
<evidence type="ECO:0000313" key="5">
    <source>
        <dbReference type="Proteomes" id="UP000054717"/>
    </source>
</evidence>